<keyword evidence="1" id="KW-0812">Transmembrane</keyword>
<keyword evidence="1" id="KW-1133">Transmembrane helix</keyword>
<comment type="caution">
    <text evidence="2">The sequence shown here is derived from an EMBL/GenBank/DDBJ whole genome shotgun (WGS) entry which is preliminary data.</text>
</comment>
<reference evidence="2 3" key="1">
    <citation type="submission" date="2020-08" db="EMBL/GenBank/DDBJ databases">
        <title>Genomic Encyclopedia of Type Strains, Phase IV (KMG-IV): sequencing the most valuable type-strain genomes for metagenomic binning, comparative biology and taxonomic classification.</title>
        <authorList>
            <person name="Goeker M."/>
        </authorList>
    </citation>
    <scope>NUCLEOTIDE SEQUENCE [LARGE SCALE GENOMIC DNA]</scope>
    <source>
        <strain evidence="2 3">DSM 24163</strain>
    </source>
</reference>
<gene>
    <name evidence="2" type="ORF">HNQ52_001261</name>
</gene>
<evidence type="ECO:0000313" key="3">
    <source>
        <dbReference type="Proteomes" id="UP000521199"/>
    </source>
</evidence>
<sequence>MNTHSVTESAKSLANGASRELQAVNRRVAQASTDLAHVVSEQGTALMQNAAAGLRTASRSAKQHPWIASAAVVAGLAALGGYLFSRRVRQQQAPAPRRRRNAAS</sequence>
<accession>A0A7W8D558</accession>
<evidence type="ECO:0000256" key="1">
    <source>
        <dbReference type="SAM" id="Phobius"/>
    </source>
</evidence>
<protein>
    <submittedName>
        <fullName evidence="2">ElaB/YqjD/DUF883 family membrane-anchored ribosome-binding protein</fullName>
    </submittedName>
</protein>
<keyword evidence="1" id="KW-0472">Membrane</keyword>
<proteinExistence type="predicted"/>
<dbReference type="RefSeq" id="WP_183960267.1">
    <property type="nucleotide sequence ID" value="NZ_JACHHP010000002.1"/>
</dbReference>
<organism evidence="2 3">
    <name type="scientific">Chiayiivirga flava</name>
    <dbReference type="NCBI Taxonomy" id="659595"/>
    <lineage>
        <taxon>Bacteria</taxon>
        <taxon>Pseudomonadati</taxon>
        <taxon>Pseudomonadota</taxon>
        <taxon>Gammaproteobacteria</taxon>
        <taxon>Lysobacterales</taxon>
        <taxon>Lysobacteraceae</taxon>
        <taxon>Chiayiivirga</taxon>
    </lineage>
</organism>
<dbReference type="AlphaFoldDB" id="A0A7W8D558"/>
<dbReference type="Proteomes" id="UP000521199">
    <property type="component" value="Unassembled WGS sequence"/>
</dbReference>
<dbReference type="EMBL" id="JACHHP010000002">
    <property type="protein sequence ID" value="MBB5207732.1"/>
    <property type="molecule type" value="Genomic_DNA"/>
</dbReference>
<name>A0A7W8D558_9GAMM</name>
<evidence type="ECO:0000313" key="2">
    <source>
        <dbReference type="EMBL" id="MBB5207732.1"/>
    </source>
</evidence>
<feature type="transmembrane region" description="Helical" evidence="1">
    <location>
        <begin position="66"/>
        <end position="84"/>
    </location>
</feature>
<keyword evidence="3" id="KW-1185">Reference proteome</keyword>